<name>A0A6C0FAM3_9ZZZZ</name>
<dbReference type="Pfam" id="PF03235">
    <property type="entry name" value="GmrSD_N"/>
    <property type="match status" value="1"/>
</dbReference>
<protein>
    <recommendedName>
        <fullName evidence="1">GmrSD restriction endonucleases N-terminal domain-containing protein</fullName>
    </recommendedName>
</protein>
<feature type="domain" description="GmrSD restriction endonucleases N-terminal" evidence="1">
    <location>
        <begin position="27"/>
        <end position="155"/>
    </location>
</feature>
<reference evidence="2" key="1">
    <citation type="journal article" date="2020" name="Nature">
        <title>Giant virus diversity and host interactions through global metagenomics.</title>
        <authorList>
            <person name="Schulz F."/>
            <person name="Roux S."/>
            <person name="Paez-Espino D."/>
            <person name="Jungbluth S."/>
            <person name="Walsh D.A."/>
            <person name="Denef V.J."/>
            <person name="McMahon K.D."/>
            <person name="Konstantinidis K.T."/>
            <person name="Eloe-Fadrosh E.A."/>
            <person name="Kyrpides N.C."/>
            <person name="Woyke T."/>
        </authorList>
    </citation>
    <scope>NUCLEOTIDE SEQUENCE</scope>
    <source>
        <strain evidence="2">GVMAG-S-ERX555967-130</strain>
    </source>
</reference>
<proteinExistence type="predicted"/>
<sequence length="334" mass="39259">MSTFFDKNAMFSGSNSREMTLSELESKLDSGDLYRPDYQRNLVWSTKQKQSYLDSLSKGYPMFGPVINLDMENGKQEIMDGQNRFYAIYDFMKDEFGTEDGVKFSELSDSQKRRFRNLRITYLETQDWTEEDCEDFFTTMNQGGLKLKQGELIHADRANRFTTEIESLAEKYKSLFENSASDGGMGVSNKNILRYQHYEFIGTILHMIRTEEFPIRPGVTALKESEIWKEHTDMSLLTDIVNVADNLLSVYQEFMKNVPRLNQKLAVTHHLRLLYFIMRYKTILTTPPVERYHRIDKLLTTILNRQTQAYKDTISWGTTDCMKIYEKYVELYHS</sequence>
<dbReference type="EMBL" id="MN738787">
    <property type="protein sequence ID" value="QHT36930.1"/>
    <property type="molecule type" value="Genomic_DNA"/>
</dbReference>
<dbReference type="PANTHER" id="PTHR39639">
    <property type="entry name" value="CHROMOSOME 16, WHOLE GENOME SHOTGUN SEQUENCE"/>
    <property type="match status" value="1"/>
</dbReference>
<dbReference type="PANTHER" id="PTHR39639:SF1">
    <property type="entry name" value="DUF262 DOMAIN-CONTAINING PROTEIN"/>
    <property type="match status" value="1"/>
</dbReference>
<organism evidence="2">
    <name type="scientific">viral metagenome</name>
    <dbReference type="NCBI Taxonomy" id="1070528"/>
    <lineage>
        <taxon>unclassified sequences</taxon>
        <taxon>metagenomes</taxon>
        <taxon>organismal metagenomes</taxon>
    </lineage>
</organism>
<dbReference type="InterPro" id="IPR004919">
    <property type="entry name" value="GmrSD_N"/>
</dbReference>
<dbReference type="AlphaFoldDB" id="A0A6C0FAM3"/>
<evidence type="ECO:0000259" key="1">
    <source>
        <dbReference type="Pfam" id="PF03235"/>
    </source>
</evidence>
<evidence type="ECO:0000313" key="2">
    <source>
        <dbReference type="EMBL" id="QHT36930.1"/>
    </source>
</evidence>
<accession>A0A6C0FAM3</accession>